<dbReference type="InterPro" id="IPR017937">
    <property type="entry name" value="Thioredoxin_CS"/>
</dbReference>
<organism evidence="5 6">
    <name type="scientific">Pacificimonas pallii</name>
    <dbReference type="NCBI Taxonomy" id="2827236"/>
    <lineage>
        <taxon>Bacteria</taxon>
        <taxon>Pseudomonadati</taxon>
        <taxon>Pseudomonadota</taxon>
        <taxon>Alphaproteobacteria</taxon>
        <taxon>Sphingomonadales</taxon>
        <taxon>Sphingosinicellaceae</taxon>
        <taxon>Pacificimonas</taxon>
    </lineage>
</organism>
<dbReference type="RefSeq" id="WP_218444925.1">
    <property type="nucleotide sequence ID" value="NZ_JAGSPA010000002.1"/>
</dbReference>
<evidence type="ECO:0000256" key="2">
    <source>
        <dbReference type="ARBA" id="ARBA00023157"/>
    </source>
</evidence>
<dbReference type="EMBL" id="JAGSPA010000002">
    <property type="protein sequence ID" value="MBV7256330.1"/>
    <property type="molecule type" value="Genomic_DNA"/>
</dbReference>
<dbReference type="Pfam" id="PF00578">
    <property type="entry name" value="AhpC-TSA"/>
    <property type="match status" value="1"/>
</dbReference>
<dbReference type="NCBIfam" id="TIGR00385">
    <property type="entry name" value="dsbE"/>
    <property type="match status" value="1"/>
</dbReference>
<keyword evidence="1" id="KW-0201">Cytochrome c-type biogenesis</keyword>
<keyword evidence="2" id="KW-1015">Disulfide bond</keyword>
<name>A0ABS6SD98_9SPHN</name>
<feature type="domain" description="Thioredoxin" evidence="4">
    <location>
        <begin position="36"/>
        <end position="174"/>
    </location>
</feature>
<accession>A0ABS6SD98</accession>
<keyword evidence="3" id="KW-0676">Redox-active center</keyword>
<gene>
    <name evidence="5" type="ORF">KCG44_05965</name>
</gene>
<dbReference type="PROSITE" id="PS51352">
    <property type="entry name" value="THIOREDOXIN_2"/>
    <property type="match status" value="1"/>
</dbReference>
<evidence type="ECO:0000313" key="6">
    <source>
        <dbReference type="Proteomes" id="UP000722336"/>
    </source>
</evidence>
<comment type="caution">
    <text evidence="5">The sequence shown here is derived from an EMBL/GenBank/DDBJ whole genome shotgun (WGS) entry which is preliminary data.</text>
</comment>
<evidence type="ECO:0000256" key="3">
    <source>
        <dbReference type="ARBA" id="ARBA00023284"/>
    </source>
</evidence>
<dbReference type="PROSITE" id="PS00194">
    <property type="entry name" value="THIOREDOXIN_1"/>
    <property type="match status" value="1"/>
</dbReference>
<dbReference type="PANTHER" id="PTHR42852">
    <property type="entry name" value="THIOL:DISULFIDE INTERCHANGE PROTEIN DSBE"/>
    <property type="match status" value="1"/>
</dbReference>
<evidence type="ECO:0000313" key="5">
    <source>
        <dbReference type="EMBL" id="MBV7256330.1"/>
    </source>
</evidence>
<reference evidence="5 6" key="1">
    <citation type="submission" date="2021-04" db="EMBL/GenBank/DDBJ databases">
        <authorList>
            <person name="Pira H."/>
            <person name="Risdian C."/>
            <person name="Wink J."/>
        </authorList>
    </citation>
    <scope>NUCLEOTIDE SEQUENCE [LARGE SCALE GENOMIC DNA]</scope>
    <source>
        <strain evidence="5 6">WHA3</strain>
    </source>
</reference>
<dbReference type="PANTHER" id="PTHR42852:SF6">
    <property type="entry name" value="THIOL:DISULFIDE INTERCHANGE PROTEIN DSBE"/>
    <property type="match status" value="1"/>
</dbReference>
<protein>
    <submittedName>
        <fullName evidence="5">DsbE family thiol:disulfide interchange protein</fullName>
    </submittedName>
</protein>
<dbReference type="Proteomes" id="UP000722336">
    <property type="component" value="Unassembled WGS sequence"/>
</dbReference>
<keyword evidence="6" id="KW-1185">Reference proteome</keyword>
<dbReference type="InterPro" id="IPR000866">
    <property type="entry name" value="AhpC/TSA"/>
</dbReference>
<evidence type="ECO:0000256" key="1">
    <source>
        <dbReference type="ARBA" id="ARBA00022748"/>
    </source>
</evidence>
<dbReference type="InterPro" id="IPR013766">
    <property type="entry name" value="Thioredoxin_domain"/>
</dbReference>
<proteinExistence type="predicted"/>
<evidence type="ECO:0000259" key="4">
    <source>
        <dbReference type="PROSITE" id="PS51352"/>
    </source>
</evidence>
<sequence length="176" mass="19394">MMKRLALILPLAMFMAFVAIAVFGLGTPQTRQIESAMIGQSVPEFELEGLSDTKPGLASSDLKRGTVTLVNLFGSWCLPCRIEAPQLERLAAEGIVIHAIAIRDEPADVEGFLTQYGDPFTRVGLDPRGRMQIELGATGVPETYLIDGSGIIRRQWIGEVRQEQVADIIAEVRRWQ</sequence>
<dbReference type="InterPro" id="IPR050553">
    <property type="entry name" value="Thioredoxin_ResA/DsbE_sf"/>
</dbReference>
<dbReference type="InterPro" id="IPR004799">
    <property type="entry name" value="Periplasmic_diS_OxRdtase_DsbE"/>
</dbReference>